<comment type="caution">
    <text evidence="5">The sequence shown here is derived from an EMBL/GenBank/DDBJ whole genome shotgun (WGS) entry which is preliminary data.</text>
</comment>
<evidence type="ECO:0000313" key="5">
    <source>
        <dbReference type="EMBL" id="MBB5324248.1"/>
    </source>
</evidence>
<feature type="domain" description="SH3b" evidence="4">
    <location>
        <begin position="256"/>
        <end position="326"/>
    </location>
</feature>
<evidence type="ECO:0000256" key="3">
    <source>
        <dbReference type="SAM" id="SignalP"/>
    </source>
</evidence>
<feature type="chain" id="PRO_5031265607" evidence="3">
    <location>
        <begin position="23"/>
        <end position="836"/>
    </location>
</feature>
<proteinExistence type="predicted"/>
<evidence type="ECO:0000259" key="4">
    <source>
        <dbReference type="PROSITE" id="PS51781"/>
    </source>
</evidence>
<feature type="domain" description="SH3b" evidence="4">
    <location>
        <begin position="427"/>
        <end position="494"/>
    </location>
</feature>
<keyword evidence="1 5" id="KW-0378">Hydrolase</keyword>
<dbReference type="PROSITE" id="PS51781">
    <property type="entry name" value="SH3B"/>
    <property type="match status" value="5"/>
</dbReference>
<keyword evidence="6" id="KW-1185">Reference proteome</keyword>
<keyword evidence="3" id="KW-0732">Signal</keyword>
<dbReference type="SMART" id="SM00646">
    <property type="entry name" value="Ami_3"/>
    <property type="match status" value="1"/>
</dbReference>
<reference evidence="5 6" key="1">
    <citation type="submission" date="2020-08" db="EMBL/GenBank/DDBJ databases">
        <title>Genomic Encyclopedia of Type Strains, Phase IV (KMG-IV): sequencing the most valuable type-strain genomes for metagenomic binning, comparative biology and taxonomic classification.</title>
        <authorList>
            <person name="Goeker M."/>
        </authorList>
    </citation>
    <scope>NUCLEOTIDE SEQUENCE [LARGE SCALE GENOMIC DNA]</scope>
    <source>
        <strain evidence="5 6">DSM 16325</strain>
    </source>
</reference>
<dbReference type="GO" id="GO:0071555">
    <property type="term" value="P:cell wall organization"/>
    <property type="evidence" value="ECO:0007669"/>
    <property type="project" value="UniProtKB-KW"/>
</dbReference>
<dbReference type="Pfam" id="PF08239">
    <property type="entry name" value="SH3_3"/>
    <property type="match status" value="5"/>
</dbReference>
<dbReference type="SMART" id="SM00287">
    <property type="entry name" value="SH3b"/>
    <property type="match status" value="7"/>
</dbReference>
<protein>
    <submittedName>
        <fullName evidence="5">N-acetylmuramoyl-L-alanine amidase</fullName>
        <ecNumber evidence="5">3.5.1.28</ecNumber>
    </submittedName>
</protein>
<dbReference type="Proteomes" id="UP000520011">
    <property type="component" value="Unassembled WGS sequence"/>
</dbReference>
<organism evidence="5 6">
    <name type="scientific">Anoxybacteroides tepidamans</name>
    <dbReference type="NCBI Taxonomy" id="265948"/>
    <lineage>
        <taxon>Bacteria</taxon>
        <taxon>Bacillati</taxon>
        <taxon>Bacillota</taxon>
        <taxon>Bacilli</taxon>
        <taxon>Bacillales</taxon>
        <taxon>Anoxybacillaceae</taxon>
        <taxon>Anoxybacteroides</taxon>
    </lineage>
</organism>
<feature type="signal peptide" evidence="3">
    <location>
        <begin position="1"/>
        <end position="22"/>
    </location>
</feature>
<dbReference type="Gene3D" id="2.30.30.40">
    <property type="entry name" value="SH3 Domains"/>
    <property type="match status" value="7"/>
</dbReference>
<dbReference type="RefSeq" id="WP_183252800.1">
    <property type="nucleotide sequence ID" value="NZ_JACHEP010000004.1"/>
</dbReference>
<sequence length="836" mass="92045">MKKWITSTIIATSFIWPTFVSAETASTNSYPLQMVADETVTLRKGATTSYPIVASIPLGQQVTVIDEFTNSSGEKWYRVQFNHITGWALAGHLAVKKESNIGKQAVVIENHVAMRKGASSSYESIQTLRNGELVQIVDQYTNSLQETYYRIEIARKKGWVHAEQLYVADHLPTKLPAYFSAAQTAPVKRGASDAYKTVTSIRKGQTVTAIDLFVTKEKHIWYRIDIGKVKGWVPEEALKNAVAITAPSALAGKLQTTTYELSINVSVANVRQNPSTNAKVLTQLKKGTSLKGIAVSTDTKGAKWYKVVLANNQTGWVHETVVKTTASNGQATTISSPNSRTNQGQTATYQLLINVSVANVRQSPSTSSKVLTQLKKGTTLKGIAVSTDAKGAKWYKVVLANNQTGWVHETVVQVSTNTTAPSDNTTSSKKTVITSQAVLYTAPSLNATVVEKIQKNSQVTVMETANDSLFNWFKVTSPSGAIGWIPEFELNNTTTKYVYATTSSVALRRGASETYETLQTLSVNDRLLYLYSYNGWMYVETPSGIRGWVLEEETSPIAVNSLITPTIQNNGSDRYLEWEKTNNFKVSYIVLSDNRLKITGAFSYADIPTFTIDGIQSIEQANSSVIVTFSPGYTFTIRNYSDRVSIKIVETGLKGKKIIIDAGHGGHDTGAIGPTRLKEKDVNLGTALLLKDELEKAGAIVTLTRNTDVFLELSERTTIANNSDYDAFISIHADSYSRTSSGTTTYYNVSTNFNGPKSKILAQYVQKHLVAQLGIPNRGYKEQEFYVNRKNELPSILVELAFISNPKEEALLKTTAFRQKAAAGIRQGLEEYFKNF</sequence>
<gene>
    <name evidence="5" type="ORF">HNQ34_001341</name>
</gene>
<dbReference type="SUPFAM" id="SSF53187">
    <property type="entry name" value="Zn-dependent exopeptidases"/>
    <property type="match status" value="1"/>
</dbReference>
<dbReference type="EMBL" id="JACHEP010000004">
    <property type="protein sequence ID" value="MBB5324248.1"/>
    <property type="molecule type" value="Genomic_DNA"/>
</dbReference>
<dbReference type="InterPro" id="IPR050695">
    <property type="entry name" value="N-acetylmuramoyl_amidase_3"/>
</dbReference>
<dbReference type="GO" id="GO:0008745">
    <property type="term" value="F:N-acetylmuramoyl-L-alanine amidase activity"/>
    <property type="evidence" value="ECO:0007669"/>
    <property type="project" value="UniProtKB-EC"/>
</dbReference>
<dbReference type="AlphaFoldDB" id="A0A7W8IPA7"/>
<feature type="domain" description="SH3b" evidence="4">
    <location>
        <begin position="174"/>
        <end position="242"/>
    </location>
</feature>
<feature type="domain" description="SH3b" evidence="4">
    <location>
        <begin position="30"/>
        <end position="97"/>
    </location>
</feature>
<dbReference type="Pfam" id="PF01520">
    <property type="entry name" value="Amidase_3"/>
    <property type="match status" value="1"/>
</dbReference>
<dbReference type="InterPro" id="IPR025987">
    <property type="entry name" value="GW_dom"/>
</dbReference>
<accession>A0A7W8IPA7</accession>
<dbReference type="PANTHER" id="PTHR30404">
    <property type="entry name" value="N-ACETYLMURAMOYL-L-ALANINE AMIDASE"/>
    <property type="match status" value="1"/>
</dbReference>
<feature type="domain" description="SH3b" evidence="4">
    <location>
        <begin position="344"/>
        <end position="416"/>
    </location>
</feature>
<dbReference type="EC" id="3.5.1.28" evidence="5"/>
<evidence type="ECO:0000256" key="2">
    <source>
        <dbReference type="ARBA" id="ARBA00023316"/>
    </source>
</evidence>
<name>A0A7W8IPA7_9BACL</name>
<keyword evidence="2" id="KW-0961">Cell wall biogenesis/degradation</keyword>
<dbReference type="InterPro" id="IPR002508">
    <property type="entry name" value="MurNAc-LAA_cat"/>
</dbReference>
<dbReference type="Gene3D" id="3.40.630.40">
    <property type="entry name" value="Zn-dependent exopeptidases"/>
    <property type="match status" value="1"/>
</dbReference>
<dbReference type="InterPro" id="IPR003646">
    <property type="entry name" value="SH3-like_bac-type"/>
</dbReference>
<evidence type="ECO:0000256" key="1">
    <source>
        <dbReference type="ARBA" id="ARBA00022801"/>
    </source>
</evidence>
<evidence type="ECO:0000313" key="6">
    <source>
        <dbReference type="Proteomes" id="UP000520011"/>
    </source>
</evidence>
<dbReference type="Pfam" id="PF13457">
    <property type="entry name" value="GW"/>
    <property type="match status" value="1"/>
</dbReference>
<dbReference type="GO" id="GO:0030288">
    <property type="term" value="C:outer membrane-bounded periplasmic space"/>
    <property type="evidence" value="ECO:0007669"/>
    <property type="project" value="TreeGrafter"/>
</dbReference>
<dbReference type="PANTHER" id="PTHR30404:SF0">
    <property type="entry name" value="N-ACETYLMURAMOYL-L-ALANINE AMIDASE AMIC"/>
    <property type="match status" value="1"/>
</dbReference>
<dbReference type="CDD" id="cd02696">
    <property type="entry name" value="MurNAc-LAA"/>
    <property type="match status" value="1"/>
</dbReference>
<dbReference type="GO" id="GO:0009253">
    <property type="term" value="P:peptidoglycan catabolic process"/>
    <property type="evidence" value="ECO:0007669"/>
    <property type="project" value="InterPro"/>
</dbReference>